<organism evidence="3 4">
    <name type="scientific">Aspergillus niger</name>
    <dbReference type="NCBI Taxonomy" id="5061"/>
    <lineage>
        <taxon>Eukaryota</taxon>
        <taxon>Fungi</taxon>
        <taxon>Dikarya</taxon>
        <taxon>Ascomycota</taxon>
        <taxon>Pezizomycotina</taxon>
        <taxon>Eurotiomycetes</taxon>
        <taxon>Eurotiomycetidae</taxon>
        <taxon>Eurotiales</taxon>
        <taxon>Aspergillaceae</taxon>
        <taxon>Aspergillus</taxon>
        <taxon>Aspergillus subgen. Circumdati</taxon>
    </lineage>
</organism>
<dbReference type="Proteomes" id="UP000197666">
    <property type="component" value="Unassembled WGS sequence"/>
</dbReference>
<feature type="region of interest" description="Disordered" evidence="1">
    <location>
        <begin position="1"/>
        <end position="43"/>
    </location>
</feature>
<proteinExistence type="predicted"/>
<feature type="compositionally biased region" description="Basic residues" evidence="1">
    <location>
        <begin position="32"/>
        <end position="43"/>
    </location>
</feature>
<dbReference type="VEuPathDB" id="FungiDB:ATCC64974_43180"/>
<sequence>MRPKKPLETDGQDVGYTPAETRFSHSSGLVRNKNRHHRPQHHARWLRRDLNGAVDVEYAKTDLEDGLNQAINDVVASSTFATASSTRVTNSVTGLKPTFLQENTTEVISSQNDWNSP</sequence>
<dbReference type="EMBL" id="BRPB01000077">
    <property type="protein sequence ID" value="GLA53308.1"/>
    <property type="molecule type" value="Genomic_DNA"/>
</dbReference>
<dbReference type="EMBL" id="NKJJ02000007">
    <property type="protein sequence ID" value="TPR07657.1"/>
    <property type="molecule type" value="Genomic_DNA"/>
</dbReference>
<evidence type="ECO:0000313" key="4">
    <source>
        <dbReference type="Proteomes" id="UP000197666"/>
    </source>
</evidence>
<evidence type="ECO:0000313" key="3">
    <source>
        <dbReference type="EMBL" id="TPR07657.1"/>
    </source>
</evidence>
<evidence type="ECO:0000256" key="1">
    <source>
        <dbReference type="SAM" id="MobiDB-lite"/>
    </source>
</evidence>
<dbReference type="AlphaFoldDB" id="A0A505I3P4"/>
<name>A0A505I3P4_ASPNG</name>
<reference evidence="3" key="2">
    <citation type="submission" date="2019-02" db="EMBL/GenBank/DDBJ databases">
        <title>FDA dAtabase for Regulatory Grade micrObial Sequences (FDA-ARGOS): Supporting development and validation of Infectious Disease Dx tests.</title>
        <authorList>
            <person name="Kerrigan L."/>
            <person name="Tallon L.J."/>
            <person name="Sadzewicz L."/>
            <person name="Sengamalay N."/>
            <person name="Ott S."/>
            <person name="Godinez A."/>
            <person name="Nagaraj S."/>
            <person name="Vavikolanu K."/>
            <person name="Vyas G."/>
            <person name="Nadendla S."/>
            <person name="Aluvathingal J."/>
            <person name="Sichtig H."/>
        </authorList>
    </citation>
    <scope>NUCLEOTIDE SEQUENCE</scope>
    <source>
        <strain evidence="3">FDAARGOS_311</strain>
    </source>
</reference>
<comment type="caution">
    <text evidence="3">The sequence shown here is derived from an EMBL/GenBank/DDBJ whole genome shotgun (WGS) entry which is preliminary data.</text>
</comment>
<protein>
    <submittedName>
        <fullName evidence="3">Putative integral membrane protein</fullName>
    </submittedName>
</protein>
<evidence type="ECO:0000313" key="2">
    <source>
        <dbReference type="EMBL" id="GLA53308.1"/>
    </source>
</evidence>
<reference evidence="4" key="1">
    <citation type="submission" date="2018-10" db="EMBL/GenBank/DDBJ databases">
        <title>FDA dAtabase for Regulatory Grade micrObial Sequences (FDA-ARGOS): Supporting development and validation of Infectious Disease Dx tests.</title>
        <authorList>
            <person name="Kerrigan L."/>
            <person name="Tallon L."/>
            <person name="Sadzewicz L."/>
            <person name="Sengamalay N."/>
            <person name="Ott S."/>
            <person name="Godinez A."/>
            <person name="Nagaraj S."/>
            <person name="Vavikolanu K."/>
            <person name="Nadendla S."/>
            <person name="George J."/>
            <person name="Sichtig H."/>
        </authorList>
    </citation>
    <scope>NUCLEOTIDE SEQUENCE [LARGE SCALE GENOMIC DNA]</scope>
    <source>
        <strain evidence="4">FDAARGOS_311</strain>
    </source>
</reference>
<dbReference type="VEuPathDB" id="FungiDB:ASPNIDRAFT2_1173646"/>
<accession>A0A505I3P4</accession>
<gene>
    <name evidence="2" type="ORF">AnigIFM63604_010399</name>
    <name evidence="3" type="ORF">CAN33_0014935</name>
</gene>
<dbReference type="Proteomes" id="UP001144191">
    <property type="component" value="Unassembled WGS sequence"/>
</dbReference>
<reference evidence="2" key="3">
    <citation type="submission" date="2022-07" db="EMBL/GenBank/DDBJ databases">
        <title>Taxonomy of Aspergillus series Nigri: significant species reduction supported by multi-species coalescent approaches.</title>
        <authorList>
            <person name="Bian C."/>
            <person name="Kusuya Y."/>
            <person name="Sklenar F."/>
            <person name="D'hooge E."/>
            <person name="Yaguchi T."/>
            <person name="Takahashi H."/>
            <person name="Hubka V."/>
        </authorList>
    </citation>
    <scope>NUCLEOTIDE SEQUENCE</scope>
    <source>
        <strain evidence="2">IFM 63604</strain>
    </source>
</reference>